<dbReference type="EMBL" id="CAMPGE010020569">
    <property type="protein sequence ID" value="CAI2378801.1"/>
    <property type="molecule type" value="Genomic_DNA"/>
</dbReference>
<feature type="region of interest" description="Disordered" evidence="2">
    <location>
        <begin position="44"/>
        <end position="66"/>
    </location>
</feature>
<feature type="compositionally biased region" description="Basic and acidic residues" evidence="2">
    <location>
        <begin position="186"/>
        <end position="200"/>
    </location>
</feature>
<keyword evidence="4" id="KW-1185">Reference proteome</keyword>
<accession>A0AAD2D3I7</accession>
<evidence type="ECO:0000256" key="1">
    <source>
        <dbReference type="SAM" id="Coils"/>
    </source>
</evidence>
<gene>
    <name evidence="3" type="ORF">ECRASSUSDP1_LOCUS20201</name>
</gene>
<comment type="caution">
    <text evidence="3">The sequence shown here is derived from an EMBL/GenBank/DDBJ whole genome shotgun (WGS) entry which is preliminary data.</text>
</comment>
<feature type="region of interest" description="Disordered" evidence="2">
    <location>
        <begin position="131"/>
        <end position="150"/>
    </location>
</feature>
<name>A0AAD2D3I7_EUPCR</name>
<evidence type="ECO:0000313" key="3">
    <source>
        <dbReference type="EMBL" id="CAI2378801.1"/>
    </source>
</evidence>
<dbReference type="PANTHER" id="PTHR38150">
    <property type="entry name" value="EF-HAND DOMAIN-CONTAINING PROTEIN"/>
    <property type="match status" value="1"/>
</dbReference>
<evidence type="ECO:0000313" key="4">
    <source>
        <dbReference type="Proteomes" id="UP001295684"/>
    </source>
</evidence>
<keyword evidence="1" id="KW-0175">Coiled coil</keyword>
<sequence length="924" mass="106840">MKCYKTTRNNFASGKVMTSRGISGKMNGKLLRPKQQNYKRNVPKRQEKVVNGQKESRGPPLDSFTYTNGIDEFEEDEFNEAEYEKVNSGRSTKVSIPSIRPPTRNNFNDNKAKMSLLVPEENQSNYLITESSNNFESMSEIPDESIDGETEYKLEKPESEEFDKNTDIYAHTSHAKGPQEQNQKLAKFDKLESRRKESYGKRTAKPSPNRKNKILQRLLSRESIKPQERPKHRSFRAKTNKSVNYKSNDDIRKLGVIDETKHKDFSLAYKAISKQLIENSINHDASAPSLLLTNREIKNYKQRLMAKAAAKKNDQSKTVYERLYNTNIRKVSKYVEDQAKEIEEREKMQTYFKPKTNRSKFGTRRRSHNDFINDINTFKRRKDFQIQHKAMRQEMEESKIVNSFFQGKKDRSKSPDYDKINHLYKQGVQKQLQRSISPKSSKLSRSIVPRINKRSQLIVRDQNVSDILYTDAQSRQDCLLQRRRSSMRKENNSPPVSNERNTTNHLISKISRELQGICLEEDFGTRDNNLKFFQVVVILIRMGYISEGLTETEKNLVNKLWIILRGEELNGISARNFLFFLLGIHKLKGSQLYYQKGKKENAPTSSAPTNISNEDIDVEIVSVQENRAANKKSILNKYGSQDQISKIGIFDKENKFFFKNQQDQAVASNLFDGFLKKKASMATCAYFIGANQGPVDKRYSYKPELISRQKKSGIKERPGTERRMYNSLLHSQSLLQKGKEYKKNKEEKKRQIIQEELKKCTFKPLTNSLNNIKSTIRYSSPLDRQNSNPSSKTTITTNICKRNFEKYIQEKFPTATDEEAGSPGSQAESQEKEAGISLPSWEDFEPERLEGGKTESPVLFLDVNFGSDKLTRIIMYKDDSPGELAEAFCREHNLNESKKAKLESIIIQHLNSALDRIEEEPEEC</sequence>
<feature type="compositionally biased region" description="Basic residues" evidence="2">
    <location>
        <begin position="202"/>
        <end position="212"/>
    </location>
</feature>
<evidence type="ECO:0000256" key="2">
    <source>
        <dbReference type="SAM" id="MobiDB-lite"/>
    </source>
</evidence>
<dbReference type="Proteomes" id="UP001295684">
    <property type="component" value="Unassembled WGS sequence"/>
</dbReference>
<organism evidence="3 4">
    <name type="scientific">Euplotes crassus</name>
    <dbReference type="NCBI Taxonomy" id="5936"/>
    <lineage>
        <taxon>Eukaryota</taxon>
        <taxon>Sar</taxon>
        <taxon>Alveolata</taxon>
        <taxon>Ciliophora</taxon>
        <taxon>Intramacronucleata</taxon>
        <taxon>Spirotrichea</taxon>
        <taxon>Hypotrichia</taxon>
        <taxon>Euplotida</taxon>
        <taxon>Euplotidae</taxon>
        <taxon>Moneuplotes</taxon>
    </lineage>
</organism>
<feature type="region of interest" description="Disordered" evidence="2">
    <location>
        <begin position="172"/>
        <end position="212"/>
    </location>
</feature>
<dbReference type="PANTHER" id="PTHR38150:SF1">
    <property type="entry name" value="PFU DOMAIN-CONTAINING PROTEIN"/>
    <property type="match status" value="1"/>
</dbReference>
<proteinExistence type="predicted"/>
<feature type="coiled-coil region" evidence="1">
    <location>
        <begin position="731"/>
        <end position="758"/>
    </location>
</feature>
<feature type="region of interest" description="Disordered" evidence="2">
    <location>
        <begin position="814"/>
        <end position="838"/>
    </location>
</feature>
<protein>
    <submittedName>
        <fullName evidence="3">Uncharacterized protein</fullName>
    </submittedName>
</protein>
<reference evidence="3" key="1">
    <citation type="submission" date="2023-07" db="EMBL/GenBank/DDBJ databases">
        <authorList>
            <consortium name="AG Swart"/>
            <person name="Singh M."/>
            <person name="Singh A."/>
            <person name="Seah K."/>
            <person name="Emmerich C."/>
        </authorList>
    </citation>
    <scope>NUCLEOTIDE SEQUENCE</scope>
    <source>
        <strain evidence="3">DP1</strain>
    </source>
</reference>
<dbReference type="AlphaFoldDB" id="A0AAD2D3I7"/>